<keyword evidence="3" id="KW-1185">Reference proteome</keyword>
<dbReference type="PANTHER" id="PTHR36840">
    <property type="entry name" value="BLL5714 PROTEIN"/>
    <property type="match status" value="1"/>
</dbReference>
<dbReference type="EMBL" id="JBEUKS010000020">
    <property type="protein sequence ID" value="MFC1443960.1"/>
    <property type="molecule type" value="Genomic_DNA"/>
</dbReference>
<feature type="transmembrane region" description="Helical" evidence="1">
    <location>
        <begin position="152"/>
        <end position="172"/>
    </location>
</feature>
<protein>
    <submittedName>
        <fullName evidence="2">Low temperature requirement protein A</fullName>
    </submittedName>
</protein>
<accession>A0ABV6Y0D5</accession>
<keyword evidence="1" id="KW-0472">Membrane</keyword>
<feature type="transmembrane region" description="Helical" evidence="1">
    <location>
        <begin position="316"/>
        <end position="334"/>
    </location>
</feature>
<organism evidence="2 3">
    <name type="scientific">Streptacidiphilus jeojiensis</name>
    <dbReference type="NCBI Taxonomy" id="3229225"/>
    <lineage>
        <taxon>Bacteria</taxon>
        <taxon>Bacillati</taxon>
        <taxon>Actinomycetota</taxon>
        <taxon>Actinomycetes</taxon>
        <taxon>Kitasatosporales</taxon>
        <taxon>Streptomycetaceae</taxon>
        <taxon>Streptacidiphilus</taxon>
    </lineage>
</organism>
<proteinExistence type="predicted"/>
<feature type="transmembrane region" description="Helical" evidence="1">
    <location>
        <begin position="244"/>
        <end position="265"/>
    </location>
</feature>
<gene>
    <name evidence="2" type="ORF">ABUW04_37555</name>
</gene>
<feature type="transmembrane region" description="Helical" evidence="1">
    <location>
        <begin position="212"/>
        <end position="232"/>
    </location>
</feature>
<evidence type="ECO:0000313" key="2">
    <source>
        <dbReference type="EMBL" id="MFC1443960.1"/>
    </source>
</evidence>
<name>A0ABV6Y0D5_9ACTN</name>
<feature type="transmembrane region" description="Helical" evidence="1">
    <location>
        <begin position="346"/>
        <end position="362"/>
    </location>
</feature>
<feature type="transmembrane region" description="Helical" evidence="1">
    <location>
        <begin position="277"/>
        <end position="296"/>
    </location>
</feature>
<dbReference type="RefSeq" id="WP_380568790.1">
    <property type="nucleotide sequence ID" value="NZ_JBEUKS010000020.1"/>
</dbReference>
<feature type="transmembrane region" description="Helical" evidence="1">
    <location>
        <begin position="119"/>
        <end position="140"/>
    </location>
</feature>
<dbReference type="Proteomes" id="UP001592581">
    <property type="component" value="Unassembled WGS sequence"/>
</dbReference>
<evidence type="ECO:0000313" key="3">
    <source>
        <dbReference type="Proteomes" id="UP001592581"/>
    </source>
</evidence>
<keyword evidence="1" id="KW-1133">Transmembrane helix</keyword>
<feature type="transmembrane region" description="Helical" evidence="1">
    <location>
        <begin position="178"/>
        <end position="200"/>
    </location>
</feature>
<feature type="transmembrane region" description="Helical" evidence="1">
    <location>
        <begin position="368"/>
        <end position="387"/>
    </location>
</feature>
<dbReference type="Pfam" id="PF06772">
    <property type="entry name" value="LtrA"/>
    <property type="match status" value="1"/>
</dbReference>
<keyword evidence="1" id="KW-0812">Transmembrane</keyword>
<reference evidence="2 3" key="1">
    <citation type="submission" date="2024-06" db="EMBL/GenBank/DDBJ databases">
        <authorList>
            <person name="Lee S.D."/>
        </authorList>
    </citation>
    <scope>NUCLEOTIDE SEQUENCE [LARGE SCALE GENOMIC DNA]</scope>
    <source>
        <strain evidence="2 3">N1-10</strain>
    </source>
</reference>
<comment type="caution">
    <text evidence="2">The sequence shown here is derived from an EMBL/GenBank/DDBJ whole genome shotgun (WGS) entry which is preliminary data.</text>
</comment>
<feature type="transmembrane region" description="Helical" evidence="1">
    <location>
        <begin position="62"/>
        <end position="83"/>
    </location>
</feature>
<feature type="transmembrane region" description="Helical" evidence="1">
    <location>
        <begin position="95"/>
        <end position="113"/>
    </location>
</feature>
<dbReference type="PANTHER" id="PTHR36840:SF1">
    <property type="entry name" value="BLL5714 PROTEIN"/>
    <property type="match status" value="1"/>
</dbReference>
<dbReference type="InterPro" id="IPR010640">
    <property type="entry name" value="Low_temperature_requirement_A"/>
</dbReference>
<evidence type="ECO:0000256" key="1">
    <source>
        <dbReference type="SAM" id="Phobius"/>
    </source>
</evidence>
<sequence>MSLRSIGVGAGVRRMVRRERTEKHRASTPLELFFDLCFVVAVAQGGSQLAHAFAAGHGWNALPHYLFVFFGVWWAWMNFTWFASAYDTDDVPYRLATFVQITGALIFAAGVPRMFEGRIAVAVLGYVVMRTVMITQWLRVASASDGPERVMGLRYAGGIALCQCLWVVAVLLPHRVQVWVLLPVVLLEMLVPLFAERRYATTWHPEHVSERYGLFTLIVLGETVSAATVAVQSGVNGHGDLGKVLPIAAGGLLVCFSAWWIYFARPIHDYLRSNRQAFVWGYGHYFVFLSAAGIGAGLEAAVEHAVGEAHLSDTGAAAVVTGPTALFLFTVWAIHARHNKHGAVQMLLLPVTALAVLVATLVGGGAAVLTAGLLCAVATAVGLVLHLREDGAGQPG</sequence>